<organism evidence="2 3">
    <name type="scientific">Mucuna pruriens</name>
    <name type="common">Velvet bean</name>
    <name type="synonym">Dolichos pruriens</name>
    <dbReference type="NCBI Taxonomy" id="157652"/>
    <lineage>
        <taxon>Eukaryota</taxon>
        <taxon>Viridiplantae</taxon>
        <taxon>Streptophyta</taxon>
        <taxon>Embryophyta</taxon>
        <taxon>Tracheophyta</taxon>
        <taxon>Spermatophyta</taxon>
        <taxon>Magnoliopsida</taxon>
        <taxon>eudicotyledons</taxon>
        <taxon>Gunneridae</taxon>
        <taxon>Pentapetalae</taxon>
        <taxon>rosids</taxon>
        <taxon>fabids</taxon>
        <taxon>Fabales</taxon>
        <taxon>Fabaceae</taxon>
        <taxon>Papilionoideae</taxon>
        <taxon>50 kb inversion clade</taxon>
        <taxon>NPAAA clade</taxon>
        <taxon>indigoferoid/millettioid clade</taxon>
        <taxon>Phaseoleae</taxon>
        <taxon>Mucuna</taxon>
    </lineage>
</organism>
<name>A0A371FM49_MUCPR</name>
<protein>
    <recommendedName>
        <fullName evidence="4">Retrotransposon gag domain-containing protein</fullName>
    </recommendedName>
</protein>
<evidence type="ECO:0000313" key="2">
    <source>
        <dbReference type="EMBL" id="RDX79406.1"/>
    </source>
</evidence>
<dbReference type="AlphaFoldDB" id="A0A371FM49"/>
<proteinExistence type="predicted"/>
<dbReference type="Proteomes" id="UP000257109">
    <property type="component" value="Unassembled WGS sequence"/>
</dbReference>
<sequence>MGPNQDEWCDFHRVFDHSTEECWTLKSQIEKLVQEGHFSRYVQCQTDDRHNGRWTNNNKKRRDDGQTTEQAGEVWKESRASTWHRGTIATISVGTTPLPPAGRSRGREAHEVQIAFIGANLTPLGTRRSFSPTITFDDQDLKHGMPNHDEPMVISVVAIEYKIERVLID</sequence>
<keyword evidence="3" id="KW-1185">Reference proteome</keyword>
<dbReference type="EMBL" id="QJKJ01008549">
    <property type="protein sequence ID" value="RDX79406.1"/>
    <property type="molecule type" value="Genomic_DNA"/>
</dbReference>
<comment type="caution">
    <text evidence="2">The sequence shown here is derived from an EMBL/GenBank/DDBJ whole genome shotgun (WGS) entry which is preliminary data.</text>
</comment>
<feature type="region of interest" description="Disordered" evidence="1">
    <location>
        <begin position="48"/>
        <end position="72"/>
    </location>
</feature>
<gene>
    <name evidence="2" type="ORF">CR513_40183</name>
</gene>
<feature type="non-terminal residue" evidence="2">
    <location>
        <position position="1"/>
    </location>
</feature>
<accession>A0A371FM49</accession>
<evidence type="ECO:0000313" key="3">
    <source>
        <dbReference type="Proteomes" id="UP000257109"/>
    </source>
</evidence>
<dbReference type="OrthoDB" id="1752268at2759"/>
<evidence type="ECO:0008006" key="4">
    <source>
        <dbReference type="Google" id="ProtNLM"/>
    </source>
</evidence>
<reference evidence="2" key="1">
    <citation type="submission" date="2018-05" db="EMBL/GenBank/DDBJ databases">
        <title>Draft genome of Mucuna pruriens seed.</title>
        <authorList>
            <person name="Nnadi N.E."/>
            <person name="Vos R."/>
            <person name="Hasami M.H."/>
            <person name="Devisetty U.K."/>
            <person name="Aguiy J.C."/>
        </authorList>
    </citation>
    <scope>NUCLEOTIDE SEQUENCE [LARGE SCALE GENOMIC DNA]</scope>
    <source>
        <strain evidence="2">JCA_2017</strain>
    </source>
</reference>
<evidence type="ECO:0000256" key="1">
    <source>
        <dbReference type="SAM" id="MobiDB-lite"/>
    </source>
</evidence>